<evidence type="ECO:0000313" key="17">
    <source>
        <dbReference type="EMBL" id="TVU31452.1"/>
    </source>
</evidence>
<evidence type="ECO:0000256" key="10">
    <source>
        <dbReference type="ARBA" id="ARBA00022989"/>
    </source>
</evidence>
<dbReference type="OrthoDB" id="4062651at2759"/>
<organism evidence="17 18">
    <name type="scientific">Eragrostis curvula</name>
    <name type="common">weeping love grass</name>
    <dbReference type="NCBI Taxonomy" id="38414"/>
    <lineage>
        <taxon>Eukaryota</taxon>
        <taxon>Viridiplantae</taxon>
        <taxon>Streptophyta</taxon>
        <taxon>Embryophyta</taxon>
        <taxon>Tracheophyta</taxon>
        <taxon>Spermatophyta</taxon>
        <taxon>Magnoliopsida</taxon>
        <taxon>Liliopsida</taxon>
        <taxon>Poales</taxon>
        <taxon>Poaceae</taxon>
        <taxon>PACMAD clade</taxon>
        <taxon>Chloridoideae</taxon>
        <taxon>Eragrostideae</taxon>
        <taxon>Eragrostidinae</taxon>
        <taxon>Eragrostis</taxon>
    </lineage>
</organism>
<evidence type="ECO:0000256" key="9">
    <source>
        <dbReference type="ARBA" id="ARBA00022840"/>
    </source>
</evidence>
<keyword evidence="18" id="KW-1185">Reference proteome</keyword>
<feature type="domain" description="Protein kinase" evidence="15">
    <location>
        <begin position="314"/>
        <end position="604"/>
    </location>
</feature>
<evidence type="ECO:0000256" key="2">
    <source>
        <dbReference type="ARBA" id="ARBA00022527"/>
    </source>
</evidence>
<keyword evidence="10 14" id="KW-1133">Transmembrane helix</keyword>
<dbReference type="Pfam" id="PF01657">
    <property type="entry name" value="Stress-antifung"/>
    <property type="match status" value="2"/>
</dbReference>
<feature type="domain" description="Gnk2-homologous" evidence="16">
    <location>
        <begin position="157"/>
        <end position="265"/>
    </location>
</feature>
<dbReference type="FunFam" id="3.30.200.20:FF:001120">
    <property type="entry name" value="Putative DUF26-domain receptor-like protein kinase family protein"/>
    <property type="match status" value="1"/>
</dbReference>
<dbReference type="PROSITE" id="PS51473">
    <property type="entry name" value="GNK2"/>
    <property type="match status" value="2"/>
</dbReference>
<evidence type="ECO:0000256" key="1">
    <source>
        <dbReference type="ARBA" id="ARBA00004167"/>
    </source>
</evidence>
<feature type="non-terminal residue" evidence="17">
    <location>
        <position position="1"/>
    </location>
</feature>
<dbReference type="Gene3D" id="1.10.510.10">
    <property type="entry name" value="Transferase(Phosphotransferase) domain 1"/>
    <property type="match status" value="1"/>
</dbReference>
<dbReference type="PANTHER" id="PTHR27002:SF931">
    <property type="entry name" value="CYSTEINE-RICH RECEPTOR-LIKE PROTEIN KINASE 10"/>
    <property type="match status" value="1"/>
</dbReference>
<keyword evidence="3" id="KW-0808">Transferase</keyword>
<evidence type="ECO:0000256" key="3">
    <source>
        <dbReference type="ARBA" id="ARBA00022679"/>
    </source>
</evidence>
<dbReference type="AlphaFoldDB" id="A0A5J9V5I3"/>
<dbReference type="PANTHER" id="PTHR27002">
    <property type="entry name" value="RECEPTOR-LIKE SERINE/THREONINE-PROTEIN KINASE SD1-8"/>
    <property type="match status" value="1"/>
</dbReference>
<evidence type="ECO:0000313" key="18">
    <source>
        <dbReference type="Proteomes" id="UP000324897"/>
    </source>
</evidence>
<evidence type="ECO:0000259" key="16">
    <source>
        <dbReference type="PROSITE" id="PS51473"/>
    </source>
</evidence>
<dbReference type="GO" id="GO:0006950">
    <property type="term" value="P:response to stress"/>
    <property type="evidence" value="ECO:0007669"/>
    <property type="project" value="UniProtKB-ARBA"/>
</dbReference>
<name>A0A5J9V5I3_9POAL</name>
<keyword evidence="8" id="KW-0418">Kinase</keyword>
<keyword evidence="4 14" id="KW-0812">Transmembrane</keyword>
<evidence type="ECO:0000259" key="15">
    <source>
        <dbReference type="PROSITE" id="PS50011"/>
    </source>
</evidence>
<dbReference type="EMBL" id="RWGY01000011">
    <property type="protein sequence ID" value="TVU31452.1"/>
    <property type="molecule type" value="Genomic_DNA"/>
</dbReference>
<feature type="region of interest" description="Disordered" evidence="13">
    <location>
        <begin position="271"/>
        <end position="307"/>
    </location>
</feature>
<accession>A0A5J9V5I3</accession>
<proteinExistence type="predicted"/>
<comment type="caution">
    <text evidence="17">The sequence shown here is derived from an EMBL/GenBank/DDBJ whole genome shotgun (WGS) entry which is preliminary data.</text>
</comment>
<keyword evidence="6" id="KW-0677">Repeat</keyword>
<gene>
    <name evidence="17" type="ORF">EJB05_23136</name>
</gene>
<dbReference type="FunFam" id="1.10.510.10:FF:000129">
    <property type="entry name" value="cysteine-rich receptor-like protein kinase 10"/>
    <property type="match status" value="1"/>
</dbReference>
<dbReference type="PROSITE" id="PS00108">
    <property type="entry name" value="PROTEIN_KINASE_ST"/>
    <property type="match status" value="1"/>
</dbReference>
<feature type="compositionally biased region" description="Gly residues" evidence="13">
    <location>
        <begin position="850"/>
        <end position="859"/>
    </location>
</feature>
<dbReference type="Gramene" id="TVU31452">
    <property type="protein sequence ID" value="TVU31452"/>
    <property type="gene ID" value="EJB05_23136"/>
</dbReference>
<dbReference type="Pfam" id="PF07714">
    <property type="entry name" value="PK_Tyr_Ser-Thr"/>
    <property type="match status" value="1"/>
</dbReference>
<dbReference type="InterPro" id="IPR001245">
    <property type="entry name" value="Ser-Thr/Tyr_kinase_cat_dom"/>
</dbReference>
<keyword evidence="9" id="KW-0067">ATP-binding</keyword>
<dbReference type="InterPro" id="IPR002902">
    <property type="entry name" value="GNK2"/>
</dbReference>
<dbReference type="Gene3D" id="3.30.430.20">
    <property type="entry name" value="Gnk2 domain, C-X8-C-X2-C motif"/>
    <property type="match status" value="2"/>
</dbReference>
<dbReference type="GO" id="GO:0005886">
    <property type="term" value="C:plasma membrane"/>
    <property type="evidence" value="ECO:0007669"/>
    <property type="project" value="TreeGrafter"/>
</dbReference>
<dbReference type="GO" id="GO:0004674">
    <property type="term" value="F:protein serine/threonine kinase activity"/>
    <property type="evidence" value="ECO:0007669"/>
    <property type="project" value="UniProtKB-KW"/>
</dbReference>
<feature type="region of interest" description="Disordered" evidence="13">
    <location>
        <begin position="850"/>
        <end position="874"/>
    </location>
</feature>
<dbReference type="Pfam" id="PF11883">
    <property type="entry name" value="DUF3403"/>
    <property type="match status" value="1"/>
</dbReference>
<dbReference type="InterPro" id="IPR011009">
    <property type="entry name" value="Kinase-like_dom_sf"/>
</dbReference>
<evidence type="ECO:0000256" key="5">
    <source>
        <dbReference type="ARBA" id="ARBA00022729"/>
    </source>
</evidence>
<comment type="subcellular location">
    <subcellularLocation>
        <location evidence="1">Membrane</location>
        <topology evidence="1">Single-pass membrane protein</topology>
    </subcellularLocation>
</comment>
<evidence type="ECO:0000256" key="14">
    <source>
        <dbReference type="SAM" id="Phobius"/>
    </source>
</evidence>
<evidence type="ECO:0000256" key="7">
    <source>
        <dbReference type="ARBA" id="ARBA00022741"/>
    </source>
</evidence>
<evidence type="ECO:0000256" key="12">
    <source>
        <dbReference type="ARBA" id="ARBA00023180"/>
    </source>
</evidence>
<dbReference type="InterPro" id="IPR000719">
    <property type="entry name" value="Prot_kinase_dom"/>
</dbReference>
<feature type="compositionally biased region" description="Basic and acidic residues" evidence="13">
    <location>
        <begin position="889"/>
        <end position="907"/>
    </location>
</feature>
<dbReference type="Proteomes" id="UP000324897">
    <property type="component" value="Chromosome 1"/>
</dbReference>
<dbReference type="InterPro" id="IPR008271">
    <property type="entry name" value="Ser/Thr_kinase_AS"/>
</dbReference>
<dbReference type="SUPFAM" id="SSF56112">
    <property type="entry name" value="Protein kinase-like (PK-like)"/>
    <property type="match status" value="1"/>
</dbReference>
<evidence type="ECO:0000256" key="13">
    <source>
        <dbReference type="SAM" id="MobiDB-lite"/>
    </source>
</evidence>
<evidence type="ECO:0000256" key="4">
    <source>
        <dbReference type="ARBA" id="ARBA00022692"/>
    </source>
</evidence>
<keyword evidence="11 14" id="KW-0472">Membrane</keyword>
<dbReference type="InterPro" id="IPR021820">
    <property type="entry name" value="S-locus_recpt_kinase_C"/>
</dbReference>
<dbReference type="InterPro" id="IPR038408">
    <property type="entry name" value="GNK2_sf"/>
</dbReference>
<keyword evidence="5" id="KW-0732">Signal</keyword>
<reference evidence="17 18" key="1">
    <citation type="journal article" date="2019" name="Sci. Rep.">
        <title>A high-quality genome of Eragrostis curvula grass provides insights into Poaceae evolution and supports new strategies to enhance forage quality.</title>
        <authorList>
            <person name="Carballo J."/>
            <person name="Santos B.A.C.M."/>
            <person name="Zappacosta D."/>
            <person name="Garbus I."/>
            <person name="Selva J.P."/>
            <person name="Gallo C.A."/>
            <person name="Diaz A."/>
            <person name="Albertini E."/>
            <person name="Caccamo M."/>
            <person name="Echenique V."/>
        </authorList>
    </citation>
    <scope>NUCLEOTIDE SEQUENCE [LARGE SCALE GENOMIC DNA]</scope>
    <source>
        <strain evidence="18">cv. Victoria</strain>
        <tissue evidence="17">Leaf</tissue>
    </source>
</reference>
<feature type="domain" description="Gnk2-homologous" evidence="16">
    <location>
        <begin position="39"/>
        <end position="148"/>
    </location>
</feature>
<feature type="region of interest" description="Disordered" evidence="13">
    <location>
        <begin position="889"/>
        <end position="914"/>
    </location>
</feature>
<evidence type="ECO:0000256" key="8">
    <source>
        <dbReference type="ARBA" id="ARBA00022777"/>
    </source>
</evidence>
<evidence type="ECO:0000256" key="6">
    <source>
        <dbReference type="ARBA" id="ARBA00022737"/>
    </source>
</evidence>
<keyword evidence="12" id="KW-0325">Glycoprotein</keyword>
<dbReference type="CDD" id="cd23509">
    <property type="entry name" value="Gnk2-like"/>
    <property type="match status" value="2"/>
</dbReference>
<keyword evidence="2" id="KW-0723">Serine/threonine-protein kinase</keyword>
<dbReference type="GO" id="GO:0005524">
    <property type="term" value="F:ATP binding"/>
    <property type="evidence" value="ECO:0007669"/>
    <property type="project" value="UniProtKB-KW"/>
</dbReference>
<dbReference type="SMART" id="SM00220">
    <property type="entry name" value="S_TKc"/>
    <property type="match status" value="1"/>
</dbReference>
<feature type="transmembrane region" description="Helical" evidence="14">
    <location>
        <begin position="32"/>
        <end position="57"/>
    </location>
</feature>
<dbReference type="PROSITE" id="PS50011">
    <property type="entry name" value="PROTEIN_KINASE_DOM"/>
    <property type="match status" value="1"/>
</dbReference>
<evidence type="ECO:0000256" key="11">
    <source>
        <dbReference type="ARBA" id="ARBA00023136"/>
    </source>
</evidence>
<sequence>MKVHGTHPPSIDNKILVGSISGEKQETAQSPFFVTMNVFIFILLPAFMPLAAAAAVFCDNLKLVAASLPKNTSSSPLHFATATVGQAPDVVYALALCSGDVLNDTACNRCVVDLFERMKPPPEQAECYYPIAYFYEKPCILLFSGDNFLVPINITENDTFLERWNDRNISGDARSMAGRIRQLLEDTIDGAARSAPRRFATGVMDNGPTFPAVFSLAQCTPDLSSGECSACLRRLLGMVNASMSLRMGGQLHVIRCYFRYESSRFYDGEPTLRLGLPSAPEPSPSPTKGTQRRSKGRQQRRGRTHNFQGDEEELAAWGLEGKNSEFTVFEFSQGKFSEGLDAAVKRLASHSGQGFIEFKNEVQVIAKLQHRNLVRLLGCCSEGDEKILVYEYLENKSLDFFIFDENKRLLLDWNKLQTIIEGIAHGLLYLHRHSRLRVIHRDLKPSNILLDKEMIPKISDFGLAKIYSSNNTEGNTTRRVVGTYGYMAPEYASDGLFSIKSDVFSFGVLMLEIISGKRNSGRHQCGDFINLLGYAWTLWEEGKWDELVDASLIPMRHSAEVMRCIHIALLCVQENAADRPTMSDVTAMLTNETMILDKPKHPAFFYARAANEEMPATTKTWSVNDVTVSALTHGCIARHVRELTLVSLHGRSRSRRRRRRRPKTQHGLAVVERIRLVPEVTAHDVDLRPHPQRHGVVHHAEEVAEARRALAGGQVRRALRLGVHQRVRRAAVHHAGGEPPRRRGGRPLHRLRQQLAGEAGDESHVAGDVLGVPLHERVVVAGGDVGEEVGVGVEDDAGVEVVEEGPVALRRRVRRRRPVEHPLERGGHALAAGGGVDDVAAAERERLDGVGGLAEGGGGEVHRRGGGVPGDGGRDELKVVAVYIGGRRERREAAEQEEKNADDDGRHGQVNLLTRPAPSKRWEIYSVAGRSVRCFQ</sequence>
<feature type="compositionally biased region" description="Basic residues" evidence="13">
    <location>
        <begin position="290"/>
        <end position="304"/>
    </location>
</feature>
<dbReference type="Gene3D" id="3.30.200.20">
    <property type="entry name" value="Phosphorylase Kinase, domain 1"/>
    <property type="match status" value="1"/>
</dbReference>
<protein>
    <submittedName>
        <fullName evidence="17">Uncharacterized protein</fullName>
    </submittedName>
</protein>
<keyword evidence="7" id="KW-0547">Nucleotide-binding</keyword>